<dbReference type="RefSeq" id="WP_344757510.1">
    <property type="nucleotide sequence ID" value="NZ_BAABAE010000004.1"/>
</dbReference>
<keyword evidence="2" id="KW-1185">Reference proteome</keyword>
<proteinExistence type="predicted"/>
<name>A0ABP7G1B4_9MICO</name>
<evidence type="ECO:0008006" key="3">
    <source>
        <dbReference type="Google" id="ProtNLM"/>
    </source>
</evidence>
<dbReference type="EMBL" id="BAABAE010000004">
    <property type="protein sequence ID" value="GAA3749512.1"/>
    <property type="molecule type" value="Genomic_DNA"/>
</dbReference>
<gene>
    <name evidence="1" type="ORF">GCM10022239_26080</name>
</gene>
<accession>A0ABP7G1B4</accession>
<sequence>MDRHLDDRPTAAYAVPFRIDRSRAPRYELTNVGSEPVRAITLTLLGSGLMLSDGPRRLLSGQSLTFAMRVDNPARNTIVVVRWFRPSGEQYLWRVSF</sequence>
<evidence type="ECO:0000313" key="1">
    <source>
        <dbReference type="EMBL" id="GAA3749512.1"/>
    </source>
</evidence>
<protein>
    <recommendedName>
        <fullName evidence="3">PilZ domain-containing protein</fullName>
    </recommendedName>
</protein>
<organism evidence="1 2">
    <name type="scientific">Leifsonella bigeumensis</name>
    <dbReference type="NCBI Taxonomy" id="433643"/>
    <lineage>
        <taxon>Bacteria</taxon>
        <taxon>Bacillati</taxon>
        <taxon>Actinomycetota</taxon>
        <taxon>Actinomycetes</taxon>
        <taxon>Micrococcales</taxon>
        <taxon>Microbacteriaceae</taxon>
        <taxon>Leifsonella</taxon>
    </lineage>
</organism>
<evidence type="ECO:0000313" key="2">
    <source>
        <dbReference type="Proteomes" id="UP001501004"/>
    </source>
</evidence>
<comment type="caution">
    <text evidence="1">The sequence shown here is derived from an EMBL/GenBank/DDBJ whole genome shotgun (WGS) entry which is preliminary data.</text>
</comment>
<dbReference type="Proteomes" id="UP001501004">
    <property type="component" value="Unassembled WGS sequence"/>
</dbReference>
<reference evidence="2" key="1">
    <citation type="journal article" date="2019" name="Int. J. Syst. Evol. Microbiol.">
        <title>The Global Catalogue of Microorganisms (GCM) 10K type strain sequencing project: providing services to taxonomists for standard genome sequencing and annotation.</title>
        <authorList>
            <consortium name="The Broad Institute Genomics Platform"/>
            <consortium name="The Broad Institute Genome Sequencing Center for Infectious Disease"/>
            <person name="Wu L."/>
            <person name="Ma J."/>
        </authorList>
    </citation>
    <scope>NUCLEOTIDE SEQUENCE [LARGE SCALE GENOMIC DNA]</scope>
    <source>
        <strain evidence="2">JCM 16949</strain>
    </source>
</reference>